<proteinExistence type="predicted"/>
<dbReference type="EMBL" id="GL945430">
    <property type="protein sequence ID" value="EGO28183.1"/>
    <property type="molecule type" value="Genomic_DNA"/>
</dbReference>
<dbReference type="KEGG" id="sla:SERLADRAFT_434037"/>
<dbReference type="Proteomes" id="UP000008064">
    <property type="component" value="Unassembled WGS sequence"/>
</dbReference>
<dbReference type="AlphaFoldDB" id="F8NLK2"/>
<protein>
    <submittedName>
        <fullName evidence="1">Uncharacterized protein</fullName>
    </submittedName>
</protein>
<name>F8NLK2_SERL9</name>
<dbReference type="HOGENOM" id="CLU_134584_1_0_1"/>
<gene>
    <name evidence="1" type="ORF">SERLADRAFT_434037</name>
</gene>
<dbReference type="GeneID" id="18814291"/>
<dbReference type="RefSeq" id="XP_007314382.1">
    <property type="nucleotide sequence ID" value="XM_007314320.1"/>
</dbReference>
<sequence>MRSCDCGFVLDPPDDIDALSADSVGQDDEGVDIKNTYNTTAAPASLLERSPGETNNRVLNSGKNKIEKYVAFDTSSSSLESPLPKIPRCVLMRTYFFQKNIHLDVGIVMHQS</sequence>
<evidence type="ECO:0000313" key="1">
    <source>
        <dbReference type="EMBL" id="EGO28183.1"/>
    </source>
</evidence>
<organism evidence="2">
    <name type="scientific">Serpula lacrymans var. lacrymans (strain S7.9)</name>
    <name type="common">Dry rot fungus</name>
    <dbReference type="NCBI Taxonomy" id="578457"/>
    <lineage>
        <taxon>Eukaryota</taxon>
        <taxon>Fungi</taxon>
        <taxon>Dikarya</taxon>
        <taxon>Basidiomycota</taxon>
        <taxon>Agaricomycotina</taxon>
        <taxon>Agaricomycetes</taxon>
        <taxon>Agaricomycetidae</taxon>
        <taxon>Boletales</taxon>
        <taxon>Coniophorineae</taxon>
        <taxon>Serpulaceae</taxon>
        <taxon>Serpula</taxon>
    </lineage>
</organism>
<reference evidence="2" key="1">
    <citation type="journal article" date="2011" name="Science">
        <title>The plant cell wall-decomposing machinery underlies the functional diversity of forest fungi.</title>
        <authorList>
            <person name="Eastwood D.C."/>
            <person name="Floudas D."/>
            <person name="Binder M."/>
            <person name="Majcherczyk A."/>
            <person name="Schneider P."/>
            <person name="Aerts A."/>
            <person name="Asiegbu F.O."/>
            <person name="Baker S.E."/>
            <person name="Barry K."/>
            <person name="Bendiksby M."/>
            <person name="Blumentritt M."/>
            <person name="Coutinho P.M."/>
            <person name="Cullen D."/>
            <person name="de Vries R.P."/>
            <person name="Gathman A."/>
            <person name="Goodell B."/>
            <person name="Henrissat B."/>
            <person name="Ihrmark K."/>
            <person name="Kauserud H."/>
            <person name="Kohler A."/>
            <person name="LaButti K."/>
            <person name="Lapidus A."/>
            <person name="Lavin J.L."/>
            <person name="Lee Y.-H."/>
            <person name="Lindquist E."/>
            <person name="Lilly W."/>
            <person name="Lucas S."/>
            <person name="Morin E."/>
            <person name="Murat C."/>
            <person name="Oguiza J.A."/>
            <person name="Park J."/>
            <person name="Pisabarro A.G."/>
            <person name="Riley R."/>
            <person name="Rosling A."/>
            <person name="Salamov A."/>
            <person name="Schmidt O."/>
            <person name="Schmutz J."/>
            <person name="Skrede I."/>
            <person name="Stenlid J."/>
            <person name="Wiebenga A."/>
            <person name="Xie X."/>
            <person name="Kuees U."/>
            <person name="Hibbett D.S."/>
            <person name="Hoffmeister D."/>
            <person name="Hoegberg N."/>
            <person name="Martin F."/>
            <person name="Grigoriev I.V."/>
            <person name="Watkinson S.C."/>
        </authorList>
    </citation>
    <scope>NUCLEOTIDE SEQUENCE [LARGE SCALE GENOMIC DNA]</scope>
    <source>
        <strain evidence="2">S7.9</strain>
    </source>
</reference>
<evidence type="ECO:0000313" key="2">
    <source>
        <dbReference type="Proteomes" id="UP000008064"/>
    </source>
</evidence>
<accession>F8NLK2</accession>